<dbReference type="AlphaFoldDB" id="A0A1A9ZHG5"/>
<organism evidence="3 4">
    <name type="scientific">Glossina pallidipes</name>
    <name type="common">Tsetse fly</name>
    <dbReference type="NCBI Taxonomy" id="7398"/>
    <lineage>
        <taxon>Eukaryota</taxon>
        <taxon>Metazoa</taxon>
        <taxon>Ecdysozoa</taxon>
        <taxon>Arthropoda</taxon>
        <taxon>Hexapoda</taxon>
        <taxon>Insecta</taxon>
        <taxon>Pterygota</taxon>
        <taxon>Neoptera</taxon>
        <taxon>Endopterygota</taxon>
        <taxon>Diptera</taxon>
        <taxon>Brachycera</taxon>
        <taxon>Muscomorpha</taxon>
        <taxon>Hippoboscoidea</taxon>
        <taxon>Glossinidae</taxon>
        <taxon>Glossina</taxon>
    </lineage>
</organism>
<dbReference type="GO" id="GO:0005730">
    <property type="term" value="C:nucleolus"/>
    <property type="evidence" value="ECO:0007669"/>
    <property type="project" value="TreeGrafter"/>
</dbReference>
<keyword evidence="2" id="KW-0342">GTP-binding</keyword>
<reference evidence="3" key="2">
    <citation type="submission" date="2020-05" db="UniProtKB">
        <authorList>
            <consortium name="EnsemblMetazoa"/>
        </authorList>
    </citation>
    <scope>IDENTIFICATION</scope>
    <source>
        <strain evidence="3">IAEA</strain>
    </source>
</reference>
<dbReference type="PANTHER" id="PTHR11089">
    <property type="entry name" value="GTP-BINDING PROTEIN-RELATED"/>
    <property type="match status" value="1"/>
</dbReference>
<protein>
    <recommendedName>
        <fullName evidence="5">G domain-containing protein</fullName>
    </recommendedName>
</protein>
<evidence type="ECO:0000256" key="1">
    <source>
        <dbReference type="ARBA" id="ARBA00022741"/>
    </source>
</evidence>
<evidence type="ECO:0008006" key="5">
    <source>
        <dbReference type="Google" id="ProtNLM"/>
    </source>
</evidence>
<accession>A0A1A9ZHG5</accession>
<dbReference type="STRING" id="7398.A0A1A9ZHG5"/>
<dbReference type="VEuPathDB" id="VectorBase:GPAI014780"/>
<proteinExistence type="predicted"/>
<evidence type="ECO:0000256" key="2">
    <source>
        <dbReference type="ARBA" id="ARBA00023134"/>
    </source>
</evidence>
<dbReference type="Proteomes" id="UP000092445">
    <property type="component" value="Unassembled WGS sequence"/>
</dbReference>
<evidence type="ECO:0000313" key="4">
    <source>
        <dbReference type="Proteomes" id="UP000092445"/>
    </source>
</evidence>
<evidence type="ECO:0000313" key="3">
    <source>
        <dbReference type="EnsemblMetazoa" id="GPAI014780-PA"/>
    </source>
</evidence>
<keyword evidence="1" id="KW-0547">Nucleotide-binding</keyword>
<sequence length="117" mass="13294">MKKAKPITKLSLYENKLKKKIFDVTGSSFVISILISYNKAMQEVALDSKITLIDWPGIVFTNNLKSENVPALLNAQRVGDVKDPFTAAESILKPPSKEFFYKLYDITEHENLKEWGT</sequence>
<dbReference type="InterPro" id="IPR050755">
    <property type="entry name" value="TRAFAC_YlqF/YawG_RiboMat"/>
</dbReference>
<reference evidence="4" key="1">
    <citation type="submission" date="2014-03" db="EMBL/GenBank/DDBJ databases">
        <authorList>
            <person name="Aksoy S."/>
            <person name="Warren W."/>
            <person name="Wilson R.K."/>
        </authorList>
    </citation>
    <scope>NUCLEOTIDE SEQUENCE [LARGE SCALE GENOMIC DNA]</scope>
    <source>
        <strain evidence="4">IAEA</strain>
    </source>
</reference>
<keyword evidence="4" id="KW-1185">Reference proteome</keyword>
<dbReference type="EnsemblMetazoa" id="GPAI014780-RA">
    <property type="protein sequence ID" value="GPAI014780-PA"/>
    <property type="gene ID" value="GPAI014780"/>
</dbReference>
<dbReference type="PANTHER" id="PTHR11089:SF30">
    <property type="entry name" value="GUANINE NUCLEOTIDE-BINDING PROTEIN-LIKE 3 HOMOLOG"/>
    <property type="match status" value="1"/>
</dbReference>
<dbReference type="GO" id="GO:0005525">
    <property type="term" value="F:GTP binding"/>
    <property type="evidence" value="ECO:0007669"/>
    <property type="project" value="UniProtKB-KW"/>
</dbReference>
<name>A0A1A9ZHG5_GLOPL</name>